<gene>
    <name evidence="1" type="ORF">BHU61_08045</name>
</gene>
<reference evidence="1 2" key="1">
    <citation type="journal article" date="2018" name="Front. Microbiol.">
        <title>Description and Comparative Genomics of Macrococcus caseolyticus subsp. hominis subsp. nov., Macrococcus goetzii sp. nov., Macrococcus epidermidis sp. nov., and Macrococcus bohemicus sp. nov., Novel Macrococci From Human Clinical Material With Virulence Potential and Suspected Uptake of Foreign DNA by Natural Transformation.</title>
        <authorList>
            <person name="Maslanova I."/>
            <person name="Wertheimer Z."/>
            <person name="Sedlacek I."/>
            <person name="Svec P."/>
            <person name="Indrakova A."/>
            <person name="Kovarovic V."/>
            <person name="Schumann P."/>
            <person name="Sproer C."/>
            <person name="Kralova S."/>
            <person name="Sedo O."/>
            <person name="Kristofova L."/>
            <person name="Vrbovska V."/>
            <person name="Fuzik T."/>
            <person name="Petras P."/>
            <person name="Zdrahal Z."/>
            <person name="Ruzickova V."/>
            <person name="Doskar J."/>
            <person name="Pantucek R."/>
        </authorList>
    </citation>
    <scope>NUCLEOTIDE SEQUENCE [LARGE SCALE GENOMIC DNA]</scope>
    <source>
        <strain evidence="1 2">01/688</strain>
    </source>
</reference>
<accession>A0A327ZR59</accession>
<protein>
    <submittedName>
        <fullName evidence="1">Uncharacterized protein</fullName>
    </submittedName>
</protein>
<evidence type="ECO:0000313" key="2">
    <source>
        <dbReference type="Proteomes" id="UP000249808"/>
    </source>
</evidence>
<comment type="caution">
    <text evidence="1">The sequence shown here is derived from an EMBL/GenBank/DDBJ whole genome shotgun (WGS) entry which is preliminary data.</text>
</comment>
<dbReference type="EMBL" id="PZJH01000003">
    <property type="protein sequence ID" value="RAK44655.1"/>
    <property type="molecule type" value="Genomic_DNA"/>
</dbReference>
<proteinExistence type="predicted"/>
<dbReference type="Proteomes" id="UP000249808">
    <property type="component" value="Unassembled WGS sequence"/>
</dbReference>
<evidence type="ECO:0000313" key="1">
    <source>
        <dbReference type="EMBL" id="RAK44655.1"/>
    </source>
</evidence>
<dbReference type="RefSeq" id="WP_111716019.1">
    <property type="nucleotide sequence ID" value="NZ_JBHSSR010000013.1"/>
</dbReference>
<name>A0A327ZR59_9STAP</name>
<dbReference type="AlphaFoldDB" id="A0A327ZR59"/>
<keyword evidence="2" id="KW-1185">Reference proteome</keyword>
<organism evidence="1 2">
    <name type="scientific">Macrococcus epidermidis</name>
    <dbReference type="NCBI Taxonomy" id="1902580"/>
    <lineage>
        <taxon>Bacteria</taxon>
        <taxon>Bacillati</taxon>
        <taxon>Bacillota</taxon>
        <taxon>Bacilli</taxon>
        <taxon>Bacillales</taxon>
        <taxon>Staphylococcaceae</taxon>
        <taxon>Macrococcus</taxon>
    </lineage>
</organism>
<sequence>MKSIDILIDKLPNELQKIVVDCDANEVMNYFMEEEANTELAYLVSNIATHMDTVEAHTMGQLLFDIAVNWLDQSYYLAAFHGFRILELQEFKDVASMKAFIGNAEHPDYDIIPNARFRYVAEKIKAIEPNYKLQIPDNVHEIELPDILDKKVMKAMKGKTYGFKDAKFGITRKEFEAIFGEPTEALINMGEKYVTALYYRSRYNHTIISPFFKGAKGMDEQNYVFTDINYYYEMHENISMKAFMKVWGKPEQKGIALGNTSYRYSNVNVSFDKDWEGKFYVKQVWFGNDESAQKERERFDFEEH</sequence>